<dbReference type="EMBL" id="JACBZP010000001">
    <property type="protein sequence ID" value="NYI66037.1"/>
    <property type="molecule type" value="Genomic_DNA"/>
</dbReference>
<comment type="catalytic activity">
    <reaction evidence="4">
        <text>1D-myo-inositol 2-(L-cysteinylamino)-2-deoxy-alpha-D-glucopyranoside + acetyl-CoA = mycothiol + CoA + H(+)</text>
        <dbReference type="Rhea" id="RHEA:26172"/>
        <dbReference type="ChEBI" id="CHEBI:15378"/>
        <dbReference type="ChEBI" id="CHEBI:16768"/>
        <dbReference type="ChEBI" id="CHEBI:57287"/>
        <dbReference type="ChEBI" id="CHEBI:57288"/>
        <dbReference type="ChEBI" id="CHEBI:58887"/>
        <dbReference type="EC" id="2.3.1.189"/>
    </reaction>
</comment>
<protein>
    <recommendedName>
        <fullName evidence="4">Mycothiol acetyltransferase</fullName>
        <shortName evidence="4">MSH acetyltransferase</shortName>
        <ecNumber evidence="4">2.3.1.189</ecNumber>
    </recommendedName>
    <alternativeName>
        <fullName evidence="4">Mycothiol synthase</fullName>
    </alternativeName>
</protein>
<feature type="binding site" evidence="4">
    <location>
        <begin position="275"/>
        <end position="277"/>
    </location>
    <ligand>
        <name>acetyl-CoA</name>
        <dbReference type="ChEBI" id="CHEBI:57288"/>
        <label>2</label>
    </ligand>
</feature>
<dbReference type="PANTHER" id="PTHR43617">
    <property type="entry name" value="L-AMINO ACID N-ACETYLTRANSFERASE"/>
    <property type="match status" value="1"/>
</dbReference>
<evidence type="ECO:0000256" key="2">
    <source>
        <dbReference type="ARBA" id="ARBA00022737"/>
    </source>
</evidence>
<dbReference type="NCBIfam" id="TIGR03448">
    <property type="entry name" value="mycothiol_MshD"/>
    <property type="match status" value="1"/>
</dbReference>
<keyword evidence="2 4" id="KW-0677">Repeat</keyword>
<keyword evidence="1 4" id="KW-0808">Transferase</keyword>
<feature type="region of interest" description="Disordered" evidence="5">
    <location>
        <begin position="124"/>
        <end position="144"/>
    </location>
</feature>
<feature type="binding site" evidence="4">
    <location>
        <position position="34"/>
    </location>
    <ligand>
        <name>1D-myo-inositol 2-(L-cysteinylamino)-2-deoxy-alpha-D-glucopyranoside</name>
        <dbReference type="ChEBI" id="CHEBI:58887"/>
    </ligand>
</feature>
<comment type="caution">
    <text evidence="4">Lacks conserved residue(s) required for the propagation of feature annotation.</text>
</comment>
<evidence type="ECO:0000259" key="6">
    <source>
        <dbReference type="PROSITE" id="PS51186"/>
    </source>
</evidence>
<feature type="binding site" evidence="4">
    <location>
        <position position="219"/>
    </location>
    <ligand>
        <name>1D-myo-inositol 2-(L-cysteinylamino)-2-deoxy-alpha-D-glucopyranoside</name>
        <dbReference type="ChEBI" id="CHEBI:58887"/>
    </ligand>
</feature>
<dbReference type="InterPro" id="IPR050276">
    <property type="entry name" value="MshD_Acetyltransferase"/>
</dbReference>
<organism evidence="7 8">
    <name type="scientific">Spelaeicoccus albus</name>
    <dbReference type="NCBI Taxonomy" id="1280376"/>
    <lineage>
        <taxon>Bacteria</taxon>
        <taxon>Bacillati</taxon>
        <taxon>Actinomycetota</taxon>
        <taxon>Actinomycetes</taxon>
        <taxon>Micrococcales</taxon>
        <taxon>Brevibacteriaceae</taxon>
        <taxon>Spelaeicoccus</taxon>
    </lineage>
</organism>
<reference evidence="7 8" key="1">
    <citation type="submission" date="2020-07" db="EMBL/GenBank/DDBJ databases">
        <title>Sequencing the genomes of 1000 actinobacteria strains.</title>
        <authorList>
            <person name="Klenk H.-P."/>
        </authorList>
    </citation>
    <scope>NUCLEOTIDE SEQUENCE [LARGE SCALE GENOMIC DNA]</scope>
    <source>
        <strain evidence="7 8">DSM 26341</strain>
    </source>
</reference>
<sequence length="342" mass="36536">MRATIRQSASDLTAEHDAFLDDCTRTDGAAPIGDGLRNALKRQTEAAKAARKTGGKSARDGRAEQAPSTAGTSVFELRAGAAGELAGLAVLGPDGERLTAELAVGPASRTRGFGRRLTESVLAAAADRPASDTTGGETPGGGGEPWFWAHGDHPGAARLAEIFGMRRARELVQMRLRAADAKLPEPQLPSGVHLRAFRPGADDAEWLRVNNAAFSWHPEQGGQTAEDLEAAARQDDFDPDGFFLAVPDDDPCRILGFHWTKVHPGPDRLGEVFVLGVDPGVHSRGLGRALTLAGLNYLIRLGIREIELYTEGDNEKALGLYKSLGFHLHATDVSYTRGHDRV</sequence>
<dbReference type="SUPFAM" id="SSF55729">
    <property type="entry name" value="Acyl-CoA N-acyltransferases (Nat)"/>
    <property type="match status" value="1"/>
</dbReference>
<comment type="caution">
    <text evidence="7">The sequence shown here is derived from an EMBL/GenBank/DDBJ whole genome shotgun (WGS) entry which is preliminary data.</text>
</comment>
<dbReference type="InterPro" id="IPR016181">
    <property type="entry name" value="Acyl_CoA_acyltransferase"/>
</dbReference>
<evidence type="ECO:0000256" key="3">
    <source>
        <dbReference type="ARBA" id="ARBA00023315"/>
    </source>
</evidence>
<accession>A0A7Z0A7U1</accession>
<evidence type="ECO:0000313" key="7">
    <source>
        <dbReference type="EMBL" id="NYI66037.1"/>
    </source>
</evidence>
<dbReference type="PIRSF" id="PIRSF021524">
    <property type="entry name" value="MSH_acetyltransferase"/>
    <property type="match status" value="1"/>
</dbReference>
<evidence type="ECO:0000256" key="1">
    <source>
        <dbReference type="ARBA" id="ARBA00022679"/>
    </source>
</evidence>
<gene>
    <name evidence="4" type="primary">mshD</name>
    <name evidence="7" type="ORF">BJY26_000343</name>
</gene>
<feature type="binding site" evidence="4">
    <location>
        <position position="309"/>
    </location>
    <ligand>
        <name>1D-myo-inositol 2-(L-cysteinylamino)-2-deoxy-alpha-D-glucopyranoside</name>
        <dbReference type="ChEBI" id="CHEBI:58887"/>
    </ligand>
</feature>
<dbReference type="RefSeq" id="WP_179425142.1">
    <property type="nucleotide sequence ID" value="NZ_JACBZP010000001.1"/>
</dbReference>
<dbReference type="PROSITE" id="PS51186">
    <property type="entry name" value="GNAT"/>
    <property type="match status" value="1"/>
</dbReference>
<dbReference type="Pfam" id="PF00583">
    <property type="entry name" value="Acetyltransf_1"/>
    <property type="match status" value="1"/>
</dbReference>
<feature type="binding site" evidence="4">
    <location>
        <position position="271"/>
    </location>
    <ligand>
        <name>1D-myo-inositol 2-(L-cysteinylamino)-2-deoxy-alpha-D-glucopyranoside</name>
        <dbReference type="ChEBI" id="CHEBI:58887"/>
    </ligand>
</feature>
<comment type="function">
    <text evidence="4">Catalyzes the transfer of acetyl from acetyl-CoA to desacetylmycothiol (Cys-GlcN-Ins) to form mycothiol.</text>
</comment>
<evidence type="ECO:0000313" key="8">
    <source>
        <dbReference type="Proteomes" id="UP000539111"/>
    </source>
</evidence>
<dbReference type="InterPro" id="IPR017813">
    <property type="entry name" value="Mycothiol_AcTrfase"/>
</dbReference>
<proteinExistence type="inferred from homology"/>
<feature type="region of interest" description="Disordered" evidence="5">
    <location>
        <begin position="48"/>
        <end position="71"/>
    </location>
</feature>
<comment type="subunit">
    <text evidence="4">Monomer.</text>
</comment>
<dbReference type="GO" id="GO:0035447">
    <property type="term" value="F:mycothiol synthase activity"/>
    <property type="evidence" value="ECO:0007669"/>
    <property type="project" value="UniProtKB-UniRule"/>
</dbReference>
<dbReference type="EC" id="2.3.1.189" evidence="4"/>
<dbReference type="AlphaFoldDB" id="A0A7Z0A7U1"/>
<feature type="binding site" evidence="4">
    <location>
        <position position="261"/>
    </location>
    <ligand>
        <name>1D-myo-inositol 2-(L-cysteinylamino)-2-deoxy-alpha-D-glucopyranoside</name>
        <dbReference type="ChEBI" id="CHEBI:58887"/>
    </ligand>
</feature>
<evidence type="ECO:0000256" key="5">
    <source>
        <dbReference type="SAM" id="MobiDB-lite"/>
    </source>
</evidence>
<feature type="domain" description="N-acetyltransferase" evidence="6">
    <location>
        <begin position="192"/>
        <end position="342"/>
    </location>
</feature>
<evidence type="ECO:0000256" key="4">
    <source>
        <dbReference type="HAMAP-Rule" id="MF_01698"/>
    </source>
</evidence>
<dbReference type="Proteomes" id="UP000539111">
    <property type="component" value="Unassembled WGS sequence"/>
</dbReference>
<keyword evidence="8" id="KW-1185">Reference proteome</keyword>
<name>A0A7Z0A7U1_9MICO</name>
<dbReference type="InterPro" id="IPR000182">
    <property type="entry name" value="GNAT_dom"/>
</dbReference>
<dbReference type="CDD" id="cd04301">
    <property type="entry name" value="NAT_SF"/>
    <property type="match status" value="1"/>
</dbReference>
<dbReference type="GO" id="GO:0010125">
    <property type="term" value="P:mycothiol biosynthetic process"/>
    <property type="evidence" value="ECO:0007669"/>
    <property type="project" value="UniProtKB-UniRule"/>
</dbReference>
<dbReference type="HAMAP" id="MF_01698">
    <property type="entry name" value="MshD"/>
    <property type="match status" value="1"/>
</dbReference>
<feature type="binding site" evidence="4">
    <location>
        <begin position="102"/>
        <end position="104"/>
    </location>
    <ligand>
        <name>acetyl-CoA</name>
        <dbReference type="ChEBI" id="CHEBI:57288"/>
        <label>1</label>
    </ligand>
</feature>
<keyword evidence="3 4" id="KW-0012">Acyltransferase</keyword>
<dbReference type="GO" id="GO:0008999">
    <property type="term" value="F:protein-N-terminal-alanine acetyltransferase activity"/>
    <property type="evidence" value="ECO:0007669"/>
    <property type="project" value="TreeGrafter"/>
</dbReference>
<comment type="similarity">
    <text evidence="4">Belongs to the acetyltransferase family. MshD subfamily.</text>
</comment>
<dbReference type="Gene3D" id="3.40.630.30">
    <property type="match status" value="1"/>
</dbReference>
<dbReference type="PANTHER" id="PTHR43617:SF31">
    <property type="entry name" value="MYCOTHIOL ACETYLTRANSFERASE"/>
    <property type="match status" value="1"/>
</dbReference>